<dbReference type="AlphaFoldDB" id="A0A1H4ZZ65"/>
<name>A0A1H4ZZ65_9PSED</name>
<proteinExistence type="predicted"/>
<dbReference type="RefSeq" id="WP_092320867.1">
    <property type="nucleotide sequence ID" value="NZ_FNTJ01000003.1"/>
</dbReference>
<reference evidence="2" key="1">
    <citation type="submission" date="2016-10" db="EMBL/GenBank/DDBJ databases">
        <authorList>
            <person name="Varghese N."/>
            <person name="Submissions S."/>
        </authorList>
    </citation>
    <scope>NUCLEOTIDE SEQUENCE [LARGE SCALE GENOMIC DNA]</scope>
    <source>
        <strain evidence="2">DSM 9751</strain>
    </source>
</reference>
<keyword evidence="2" id="KW-1185">Reference proteome</keyword>
<evidence type="ECO:0000313" key="1">
    <source>
        <dbReference type="EMBL" id="SED35287.1"/>
    </source>
</evidence>
<dbReference type="Proteomes" id="UP000198982">
    <property type="component" value="Unassembled WGS sequence"/>
</dbReference>
<organism evidence="1 2">
    <name type="scientific">Pseudomonas saponiphila</name>
    <dbReference type="NCBI Taxonomy" id="556534"/>
    <lineage>
        <taxon>Bacteria</taxon>
        <taxon>Pseudomonadati</taxon>
        <taxon>Pseudomonadota</taxon>
        <taxon>Gammaproteobacteria</taxon>
        <taxon>Pseudomonadales</taxon>
        <taxon>Pseudomonadaceae</taxon>
        <taxon>Pseudomonas</taxon>
    </lineage>
</organism>
<sequence length="137" mass="15097">MQQALAAIKSRVTDKLPFDVDPSWVVMNAPRPLAGHLTTDSGEFLTGRFYAAIDPADSMAAAYLETNTKLDACVVVIASKAVQVEMALVGSRYADRYRNEFTGDDLYKAVSPDRHLRDLPFSEMQSRLIQAKSLATN</sequence>
<accession>A0A1H4ZZ65</accession>
<evidence type="ECO:0000313" key="2">
    <source>
        <dbReference type="Proteomes" id="UP000198982"/>
    </source>
</evidence>
<dbReference type="EMBL" id="FNTJ01000003">
    <property type="protein sequence ID" value="SED35287.1"/>
    <property type="molecule type" value="Genomic_DNA"/>
</dbReference>
<protein>
    <submittedName>
        <fullName evidence="1">Uncharacterized protein</fullName>
    </submittedName>
</protein>
<gene>
    <name evidence="1" type="ORF">SAMN05216178_6904</name>
</gene>